<dbReference type="EMBL" id="KN847577">
    <property type="protein sequence ID" value="KIV99442.1"/>
    <property type="molecule type" value="Genomic_DNA"/>
</dbReference>
<dbReference type="EMBL" id="KN847577">
    <property type="protein sequence ID" value="KIV99441.1"/>
    <property type="molecule type" value="Genomic_DNA"/>
</dbReference>
<name>A0A0D1YFA6_9PEZI</name>
<gene>
    <name evidence="3" type="ORF">PV09_08872</name>
</gene>
<dbReference type="InterPro" id="IPR052609">
    <property type="entry name" value="Ribosome_Biogenesis_Reg"/>
</dbReference>
<protein>
    <recommendedName>
        <fullName evidence="2">Nucleolar 27S pre-rRNA processing Urb2/Npa2 C-terminal domain-containing protein</fullName>
    </recommendedName>
</protein>
<dbReference type="Pfam" id="PF10441">
    <property type="entry name" value="Urb2"/>
    <property type="match status" value="1"/>
</dbReference>
<dbReference type="PANTHER" id="PTHR15682:SF2">
    <property type="entry name" value="UNHEALTHY RIBOSOME BIOGENESIS PROTEIN 2 HOMOLOG"/>
    <property type="match status" value="1"/>
</dbReference>
<dbReference type="PANTHER" id="PTHR15682">
    <property type="entry name" value="UNHEALTHY RIBOSOME BIOGENESIS PROTEIN 2 HOMOLOG"/>
    <property type="match status" value="1"/>
</dbReference>
<dbReference type="Proteomes" id="UP000053259">
    <property type="component" value="Unassembled WGS sequence"/>
</dbReference>
<dbReference type="RefSeq" id="XP_016209312.1">
    <property type="nucleotide sequence ID" value="XM_016362837.1"/>
</dbReference>
<feature type="domain" description="Nucleolar 27S pre-rRNA processing Urb2/Npa2 C-terminal" evidence="2">
    <location>
        <begin position="1203"/>
        <end position="1430"/>
    </location>
</feature>
<dbReference type="OrthoDB" id="160374at2759"/>
<feature type="compositionally biased region" description="Low complexity" evidence="1">
    <location>
        <begin position="123"/>
        <end position="133"/>
    </location>
</feature>
<organism evidence="3 4">
    <name type="scientific">Verruconis gallopava</name>
    <dbReference type="NCBI Taxonomy" id="253628"/>
    <lineage>
        <taxon>Eukaryota</taxon>
        <taxon>Fungi</taxon>
        <taxon>Dikarya</taxon>
        <taxon>Ascomycota</taxon>
        <taxon>Pezizomycotina</taxon>
        <taxon>Dothideomycetes</taxon>
        <taxon>Pleosporomycetidae</taxon>
        <taxon>Venturiales</taxon>
        <taxon>Sympoventuriaceae</taxon>
        <taxon>Verruconis</taxon>
    </lineage>
</organism>
<dbReference type="InterPro" id="IPR018849">
    <property type="entry name" value="Urb2/Npa2_C"/>
</dbReference>
<dbReference type="GeneID" id="27316845"/>
<feature type="region of interest" description="Disordered" evidence="1">
    <location>
        <begin position="123"/>
        <end position="161"/>
    </location>
</feature>
<dbReference type="HOGENOM" id="CLU_005258_0_0_1"/>
<accession>A0A0D1YFA6</accession>
<dbReference type="VEuPathDB" id="FungiDB:PV09_08872"/>
<evidence type="ECO:0000259" key="2">
    <source>
        <dbReference type="Pfam" id="PF10441"/>
    </source>
</evidence>
<dbReference type="STRING" id="253628.A0A0D1YFA6"/>
<proteinExistence type="predicted"/>
<dbReference type="GO" id="GO:0005730">
    <property type="term" value="C:nucleolus"/>
    <property type="evidence" value="ECO:0007669"/>
    <property type="project" value="TreeGrafter"/>
</dbReference>
<dbReference type="RefSeq" id="XP_016209311.1">
    <property type="nucleotide sequence ID" value="XM_016362836.1"/>
</dbReference>
<feature type="compositionally biased region" description="Polar residues" evidence="1">
    <location>
        <begin position="149"/>
        <end position="161"/>
    </location>
</feature>
<evidence type="ECO:0000256" key="1">
    <source>
        <dbReference type="SAM" id="MobiDB-lite"/>
    </source>
</evidence>
<reference evidence="3 4" key="1">
    <citation type="submission" date="2015-01" db="EMBL/GenBank/DDBJ databases">
        <title>The Genome Sequence of Ochroconis gallopava CBS43764.</title>
        <authorList>
            <consortium name="The Broad Institute Genomics Platform"/>
            <person name="Cuomo C."/>
            <person name="de Hoog S."/>
            <person name="Gorbushina A."/>
            <person name="Stielow B."/>
            <person name="Teixiera M."/>
            <person name="Abouelleil A."/>
            <person name="Chapman S.B."/>
            <person name="Priest M."/>
            <person name="Young S.K."/>
            <person name="Wortman J."/>
            <person name="Nusbaum C."/>
            <person name="Birren B."/>
        </authorList>
    </citation>
    <scope>NUCLEOTIDE SEQUENCE [LARGE SCALE GENOMIC DNA]</scope>
    <source>
        <strain evidence="3 4">CBS 43764</strain>
    </source>
</reference>
<evidence type="ECO:0000313" key="4">
    <source>
        <dbReference type="Proteomes" id="UP000053259"/>
    </source>
</evidence>
<keyword evidence="4" id="KW-1185">Reference proteome</keyword>
<evidence type="ECO:0000313" key="3">
    <source>
        <dbReference type="EMBL" id="KIV99441.1"/>
    </source>
</evidence>
<dbReference type="GO" id="GO:0042254">
    <property type="term" value="P:ribosome biogenesis"/>
    <property type="evidence" value="ECO:0007669"/>
    <property type="project" value="TreeGrafter"/>
</dbReference>
<sequence>MEPSLPRLLSLDKRHNAFDESVKEAAAIAGISLTGRDENVECKSPEARPSRTRAEFALRWVLDKLKTSEGRLACQQSQLVWPFLRQLLHVVPAAVLARNAHSCAFVKNLRAFLSESEKKLAAAEPASPHAAVAGQKMQKKRKRGEKETIQPSQSASTPESTLQSLQDAILGVISVLRCMLRLATGEDGTTDRASREQLSSALRANPEDAAYILDAWLRCLKQMLPRTATNEDVLTAHHAILCLWSSRSLEQNDETGESPETFSNSCLVSSVRLLRTIHDWTDPTPIIVSIGVSLEQLLAKHVFVPARTLFDSAQSAKHPDIQRSRAPLNRFLEPVRSAIVDDLTRTPSANELLVALPKLLDLAIRLSPHSIPSQRNAQILWFESVFAALSACAMEPIPHSTEVANSTHPNSSPLTPMLRILKDRNVQLSNDFLESILVGYSGLSGLRKGSHPLRLDVTAALLDLNGAIFLIENAAVKDMSLPVVHAGQPPYVEALVGSLSQISWSGNDATPIESHAGPSTEFGVCSILIPLLRAYASARKLASFVALWFWEVRRQWKTILNPKLEPQSPWISRQLLQRFRDHLEQSLSSVRVGELLVEFILPVRQLVDEASSKSSKALDWQSLPTAAPACAALVMLDMLLHSVEREETLRNNPAAWNALKDLPDRLAILDMEGLPVKETVWSVLTRVYKFWLWVDGKIAFLERQRFLLDGSDVFKRALDQAGSNLDALAANELVVTVCGFELDMSLQGKAAEALKMSNEGLLQAIDGSVDESDVAVRLSQTIALCVQYPALFSLMEKYRVRLFDAFIRAVAQSKQGATKQLLDALVSSLVDDESASLRDFISVLTDLSTSGNDSVLVTLAIDCLLAIPPSLIPRPRREHLLDEVACLQQTSSADEQSKDSKAFLSQRIALLVRLLSCPNPTARLCIEPLKAYQIADTLESSLCELEGAQCTRLLQSIDDLFTLVTTHALQNATEERQRAYFDAFIGMAKDRLNRALKKSTSKPSSFSLAAVTLLTKSFLISAAGIGRFGDQCTELREQIFSLLERKKTQVAHDDAWTWLARRTVLGLARISSSDFNTKAQHLLEKCRRKGDISAAMEIESVFNSNFTVKPHLTAFSANLRAQEYCRILNIFDRQASQARIQQKLEMIEDLLDSDSVDRLQLLHIVIKHLSPDEVSDLDARKQILVQVCRILAQTNDIKQFGSAIGCISTILRLKTFLVTQQGIDTLLQTLTTISSSQSPHLPVDCAGVIYSRLCQVATSIILLHRRRLGGRMHLIVGLLQNLLSCLYTPHRYEVLAATTRPAWLQGAKVLGVDAANSFTRVVTTLCSPTVSSTVSHRGFKMTDIGLVDETKKAKEYAGQYVSYILLHYCTLQLQGSTPSEVAEKLKIGLWAIMEVVNIETMRGMNAGMGREERIVWGALFAEWNRLGRFKLS</sequence>